<organism evidence="1">
    <name type="scientific">marine sediment metagenome</name>
    <dbReference type="NCBI Taxonomy" id="412755"/>
    <lineage>
        <taxon>unclassified sequences</taxon>
        <taxon>metagenomes</taxon>
        <taxon>ecological metagenomes</taxon>
    </lineage>
</organism>
<reference evidence="1" key="1">
    <citation type="journal article" date="2015" name="Nature">
        <title>Complex archaea that bridge the gap between prokaryotes and eukaryotes.</title>
        <authorList>
            <person name="Spang A."/>
            <person name="Saw J.H."/>
            <person name="Jorgensen S.L."/>
            <person name="Zaremba-Niedzwiedzka K."/>
            <person name="Martijn J."/>
            <person name="Lind A.E."/>
            <person name="van Eijk R."/>
            <person name="Schleper C."/>
            <person name="Guy L."/>
            <person name="Ettema T.J."/>
        </authorList>
    </citation>
    <scope>NUCLEOTIDE SEQUENCE</scope>
</reference>
<gene>
    <name evidence="1" type="ORF">LCGC14_1346880</name>
</gene>
<accession>A0A0F9MSR4</accession>
<name>A0A0F9MSR4_9ZZZZ</name>
<comment type="caution">
    <text evidence="1">The sequence shown here is derived from an EMBL/GenBank/DDBJ whole genome shotgun (WGS) entry which is preliminary data.</text>
</comment>
<sequence length="114" mass="13228">MDQFESYLQYQKEITEFKLKIINRFQKGIKPEIKRTSKIDTVRNVLNIAGRPLHVTEIIQLAKRDFAVDLDRDSIVSAILKKVKASKSFVRTSPNTFALKEHGSDERGQHDKRD</sequence>
<dbReference type="AlphaFoldDB" id="A0A0F9MSR4"/>
<protein>
    <submittedName>
        <fullName evidence="1">Uncharacterized protein</fullName>
    </submittedName>
</protein>
<dbReference type="EMBL" id="LAZR01008292">
    <property type="protein sequence ID" value="KKM79740.1"/>
    <property type="molecule type" value="Genomic_DNA"/>
</dbReference>
<proteinExistence type="predicted"/>
<evidence type="ECO:0000313" key="1">
    <source>
        <dbReference type="EMBL" id="KKM79740.1"/>
    </source>
</evidence>